<reference evidence="2 3" key="1">
    <citation type="submission" date="2018-06" db="EMBL/GenBank/DDBJ databases">
        <title>Streptacidiphilus pinicola sp. nov., isolated from pine grove soil.</title>
        <authorList>
            <person name="Roh S.G."/>
            <person name="Park S."/>
            <person name="Kim M.-K."/>
            <person name="Yun B.-R."/>
            <person name="Park J."/>
            <person name="Kim M.J."/>
            <person name="Kim Y.S."/>
            <person name="Kim S.B."/>
        </authorList>
    </citation>
    <scope>NUCLEOTIDE SEQUENCE [LARGE SCALE GENOMIC DNA]</scope>
    <source>
        <strain evidence="2 3">MMS16-CNU450</strain>
    </source>
</reference>
<dbReference type="Proteomes" id="UP000248889">
    <property type="component" value="Unassembled WGS sequence"/>
</dbReference>
<keyword evidence="2" id="KW-0315">Glutamine amidotransferase</keyword>
<dbReference type="AlphaFoldDB" id="A0A2X0IB17"/>
<dbReference type="InterPro" id="IPR029062">
    <property type="entry name" value="Class_I_gatase-like"/>
</dbReference>
<evidence type="ECO:0000313" key="2">
    <source>
        <dbReference type="EMBL" id="RAG80833.1"/>
    </source>
</evidence>
<dbReference type="PANTHER" id="PTHR42695:SF5">
    <property type="entry name" value="GLUTAMINE AMIDOTRANSFERASE YLR126C-RELATED"/>
    <property type="match status" value="1"/>
</dbReference>
<dbReference type="OrthoDB" id="5196541at2"/>
<proteinExistence type="predicted"/>
<dbReference type="InterPro" id="IPR017926">
    <property type="entry name" value="GATASE"/>
</dbReference>
<protein>
    <submittedName>
        <fullName evidence="2">Type 1 glutamine amidotransferase</fullName>
    </submittedName>
</protein>
<dbReference type="EMBL" id="QKYN01000193">
    <property type="protein sequence ID" value="RAG80833.1"/>
    <property type="molecule type" value="Genomic_DNA"/>
</dbReference>
<sequence>MTFRRFGCSRGPGVRVVGRPGHRHHGGVAIVNVLVVQHEDGTGPGIVGAALTAEGLDLDVRHPWAGGALPASLADHDALLVLGGAPNCEDDAAAPWLPAVRSLIREAVAREVPFLGICLGAQIAASCLGGKVVRRTRPPEVGVVPLRRLPAVDGDPVLGAVPAGAPAAQWHWDEVAVLPPGAVPLLTGDDCEHQAFRVGPTAWAVQFHPEVLAADVTPWAASDGPAVAAAGADPSAALASVQAAEPELLAVWSAMARAWGAVIRARAAGG</sequence>
<organism evidence="2 3">
    <name type="scientific">Streptacidiphilus pinicola</name>
    <dbReference type="NCBI Taxonomy" id="2219663"/>
    <lineage>
        <taxon>Bacteria</taxon>
        <taxon>Bacillati</taxon>
        <taxon>Actinomycetota</taxon>
        <taxon>Actinomycetes</taxon>
        <taxon>Kitasatosporales</taxon>
        <taxon>Streptomycetaceae</taxon>
        <taxon>Streptacidiphilus</taxon>
    </lineage>
</organism>
<accession>A0A2X0IB17</accession>
<dbReference type="InterPro" id="IPR044992">
    <property type="entry name" value="ChyE-like"/>
</dbReference>
<dbReference type="Pfam" id="PF00117">
    <property type="entry name" value="GATase"/>
    <property type="match status" value="1"/>
</dbReference>
<comment type="caution">
    <text evidence="2">The sequence shown here is derived from an EMBL/GenBank/DDBJ whole genome shotgun (WGS) entry which is preliminary data.</text>
</comment>
<dbReference type="SUPFAM" id="SSF52317">
    <property type="entry name" value="Class I glutamine amidotransferase-like"/>
    <property type="match status" value="1"/>
</dbReference>
<evidence type="ECO:0000313" key="3">
    <source>
        <dbReference type="Proteomes" id="UP000248889"/>
    </source>
</evidence>
<dbReference type="CDD" id="cd01741">
    <property type="entry name" value="GATase1_1"/>
    <property type="match status" value="1"/>
</dbReference>
<evidence type="ECO:0000259" key="1">
    <source>
        <dbReference type="Pfam" id="PF00117"/>
    </source>
</evidence>
<keyword evidence="3" id="KW-1185">Reference proteome</keyword>
<keyword evidence="2" id="KW-0808">Transferase</keyword>
<dbReference type="GO" id="GO:0005829">
    <property type="term" value="C:cytosol"/>
    <property type="evidence" value="ECO:0007669"/>
    <property type="project" value="TreeGrafter"/>
</dbReference>
<dbReference type="PANTHER" id="PTHR42695">
    <property type="entry name" value="GLUTAMINE AMIDOTRANSFERASE YLR126C-RELATED"/>
    <property type="match status" value="1"/>
</dbReference>
<dbReference type="GO" id="GO:0016740">
    <property type="term" value="F:transferase activity"/>
    <property type="evidence" value="ECO:0007669"/>
    <property type="project" value="UniProtKB-KW"/>
</dbReference>
<feature type="domain" description="Glutamine amidotransferase" evidence="1">
    <location>
        <begin position="75"/>
        <end position="211"/>
    </location>
</feature>
<dbReference type="PROSITE" id="PS51273">
    <property type="entry name" value="GATASE_TYPE_1"/>
    <property type="match status" value="1"/>
</dbReference>
<gene>
    <name evidence="2" type="ORF">DN069_35985</name>
</gene>
<dbReference type="Gene3D" id="3.40.50.880">
    <property type="match status" value="1"/>
</dbReference>
<name>A0A2X0IB17_9ACTN</name>